<keyword evidence="3" id="KW-0520">NAD</keyword>
<dbReference type="PROSITE" id="PS00671">
    <property type="entry name" value="D_2_HYDROXYACID_DH_3"/>
    <property type="match status" value="1"/>
</dbReference>
<dbReference type="PANTHER" id="PTHR43026">
    <property type="entry name" value="2-HYDROXYACID DEHYDROGENASE HOMOLOG 1-RELATED"/>
    <property type="match status" value="1"/>
</dbReference>
<dbReference type="RefSeq" id="WP_145345125.1">
    <property type="nucleotide sequence ID" value="NZ_CP036261.1"/>
</dbReference>
<dbReference type="GO" id="GO:0051287">
    <property type="term" value="F:NAD binding"/>
    <property type="evidence" value="ECO:0007669"/>
    <property type="project" value="InterPro"/>
</dbReference>
<name>A0A517LZU9_9BACT</name>
<dbReference type="AlphaFoldDB" id="A0A517LZU9"/>
<dbReference type="GO" id="GO:0008720">
    <property type="term" value="F:D-lactate dehydrogenase (NAD+) activity"/>
    <property type="evidence" value="ECO:0007669"/>
    <property type="project" value="UniProtKB-EC"/>
</dbReference>
<comment type="similarity">
    <text evidence="1 4">Belongs to the D-isomer specific 2-hydroxyacid dehydrogenase family.</text>
</comment>
<organism evidence="7 8">
    <name type="scientific">Rosistilla ulvae</name>
    <dbReference type="NCBI Taxonomy" id="1930277"/>
    <lineage>
        <taxon>Bacteria</taxon>
        <taxon>Pseudomonadati</taxon>
        <taxon>Planctomycetota</taxon>
        <taxon>Planctomycetia</taxon>
        <taxon>Pirellulales</taxon>
        <taxon>Pirellulaceae</taxon>
        <taxon>Rosistilla</taxon>
    </lineage>
</organism>
<evidence type="ECO:0000313" key="7">
    <source>
        <dbReference type="EMBL" id="QDS88141.1"/>
    </source>
</evidence>
<evidence type="ECO:0000259" key="6">
    <source>
        <dbReference type="Pfam" id="PF02826"/>
    </source>
</evidence>
<accession>A0A517LZU9</accession>
<dbReference type="PANTHER" id="PTHR43026:SF1">
    <property type="entry name" value="2-HYDROXYACID DEHYDROGENASE HOMOLOG 1-RELATED"/>
    <property type="match status" value="1"/>
</dbReference>
<dbReference type="EMBL" id="CP036261">
    <property type="protein sequence ID" value="QDS88141.1"/>
    <property type="molecule type" value="Genomic_DNA"/>
</dbReference>
<dbReference type="InterPro" id="IPR036291">
    <property type="entry name" value="NAD(P)-bd_dom_sf"/>
</dbReference>
<feature type="domain" description="D-isomer specific 2-hydroxyacid dehydrogenase NAD-binding" evidence="6">
    <location>
        <begin position="110"/>
        <end position="298"/>
    </location>
</feature>
<dbReference type="InterPro" id="IPR006139">
    <property type="entry name" value="D-isomer_2_OHA_DH_cat_dom"/>
</dbReference>
<sequence length="332" mass="36513">MRIALFASKPYDRQFFDQANREGEHEIVYIEARLSQQTVQLAEGFPAVCVFVNDLVDAEVLQQLHAGGTSIVALRSAGFNNVDLKTADALGIKVVRVPAYSPYSVAEHTVAMILGLNRQIPRAYNRVRDCNFSLEGLLGFDLHGKTFGLIGTGEIGRVVAKIMSGFGCRIVAYDPYPNQQWAEDSDVQYVELDALLEQSDVISLHCPLTPDTHHMIDAAAVQKMKPGVMLINTSRGAIVETQAVIDALKSSKIGSLGIDVYEEEDKLFFENLSGQVVQDDVFARLLTFPNVLITGHQAFFTKEALQQIAATTLQNLNDILKEGSCKNQLHAS</sequence>
<dbReference type="OrthoDB" id="277029at2"/>
<dbReference type="CDD" id="cd12183">
    <property type="entry name" value="LDH_like_2"/>
    <property type="match status" value="1"/>
</dbReference>
<dbReference type="InterPro" id="IPR058205">
    <property type="entry name" value="D-LDH-like"/>
</dbReference>
<dbReference type="InterPro" id="IPR029753">
    <property type="entry name" value="D-isomer_DH_CS"/>
</dbReference>
<keyword evidence="2 4" id="KW-0560">Oxidoreductase</keyword>
<dbReference type="Pfam" id="PF00389">
    <property type="entry name" value="2-Hacid_dh"/>
    <property type="match status" value="1"/>
</dbReference>
<proteinExistence type="inferred from homology"/>
<evidence type="ECO:0000256" key="2">
    <source>
        <dbReference type="ARBA" id="ARBA00023002"/>
    </source>
</evidence>
<dbReference type="Gene3D" id="3.40.50.720">
    <property type="entry name" value="NAD(P)-binding Rossmann-like Domain"/>
    <property type="match status" value="2"/>
</dbReference>
<evidence type="ECO:0000256" key="3">
    <source>
        <dbReference type="ARBA" id="ARBA00023027"/>
    </source>
</evidence>
<dbReference type="KEGG" id="ruv:EC9_23280"/>
<dbReference type="PROSITE" id="PS00670">
    <property type="entry name" value="D_2_HYDROXYACID_DH_2"/>
    <property type="match status" value="1"/>
</dbReference>
<dbReference type="GO" id="GO:0006564">
    <property type="term" value="P:L-serine biosynthetic process"/>
    <property type="evidence" value="ECO:0007669"/>
    <property type="project" value="UniProtKB-ARBA"/>
</dbReference>
<protein>
    <submittedName>
        <fullName evidence="7">D-lactate dehydrogenase</fullName>
        <ecNumber evidence="7">1.1.1.28</ecNumber>
    </submittedName>
</protein>
<dbReference type="GO" id="GO:0004617">
    <property type="term" value="F:phosphoglycerate dehydrogenase activity"/>
    <property type="evidence" value="ECO:0007669"/>
    <property type="project" value="UniProtKB-ARBA"/>
</dbReference>
<dbReference type="EC" id="1.1.1.28" evidence="7"/>
<evidence type="ECO:0000256" key="4">
    <source>
        <dbReference type="RuleBase" id="RU003719"/>
    </source>
</evidence>
<evidence type="ECO:0000313" key="8">
    <source>
        <dbReference type="Proteomes" id="UP000319557"/>
    </source>
</evidence>
<feature type="domain" description="D-isomer specific 2-hydroxyacid dehydrogenase catalytic" evidence="5">
    <location>
        <begin position="4"/>
        <end position="328"/>
    </location>
</feature>
<dbReference type="Pfam" id="PF02826">
    <property type="entry name" value="2-Hacid_dh_C"/>
    <property type="match status" value="1"/>
</dbReference>
<reference evidence="7 8" key="1">
    <citation type="submission" date="2019-02" db="EMBL/GenBank/DDBJ databases">
        <title>Deep-cultivation of Planctomycetes and their phenomic and genomic characterization uncovers novel biology.</title>
        <authorList>
            <person name="Wiegand S."/>
            <person name="Jogler M."/>
            <person name="Boedeker C."/>
            <person name="Pinto D."/>
            <person name="Vollmers J."/>
            <person name="Rivas-Marin E."/>
            <person name="Kohn T."/>
            <person name="Peeters S.H."/>
            <person name="Heuer A."/>
            <person name="Rast P."/>
            <person name="Oberbeckmann S."/>
            <person name="Bunk B."/>
            <person name="Jeske O."/>
            <person name="Meyerdierks A."/>
            <person name="Storesund J.E."/>
            <person name="Kallscheuer N."/>
            <person name="Luecker S."/>
            <person name="Lage O.M."/>
            <person name="Pohl T."/>
            <person name="Merkel B.J."/>
            <person name="Hornburger P."/>
            <person name="Mueller R.-W."/>
            <person name="Bruemmer F."/>
            <person name="Labrenz M."/>
            <person name="Spormann A.M."/>
            <person name="Op den Camp H."/>
            <person name="Overmann J."/>
            <person name="Amann R."/>
            <person name="Jetten M.S.M."/>
            <person name="Mascher T."/>
            <person name="Medema M.H."/>
            <person name="Devos D.P."/>
            <person name="Kaster A.-K."/>
            <person name="Ovreas L."/>
            <person name="Rohde M."/>
            <person name="Galperin M.Y."/>
            <person name="Jogler C."/>
        </authorList>
    </citation>
    <scope>NUCLEOTIDE SEQUENCE [LARGE SCALE GENOMIC DNA]</scope>
    <source>
        <strain evidence="7 8">EC9</strain>
    </source>
</reference>
<evidence type="ECO:0000256" key="1">
    <source>
        <dbReference type="ARBA" id="ARBA00005854"/>
    </source>
</evidence>
<gene>
    <name evidence="7" type="primary">ldhA</name>
    <name evidence="7" type="ORF">EC9_23280</name>
</gene>
<dbReference type="SUPFAM" id="SSF51735">
    <property type="entry name" value="NAD(P)-binding Rossmann-fold domains"/>
    <property type="match status" value="1"/>
</dbReference>
<dbReference type="InterPro" id="IPR006140">
    <property type="entry name" value="D-isomer_DH_NAD-bd"/>
</dbReference>
<dbReference type="Proteomes" id="UP000319557">
    <property type="component" value="Chromosome"/>
</dbReference>
<evidence type="ECO:0000259" key="5">
    <source>
        <dbReference type="Pfam" id="PF00389"/>
    </source>
</evidence>
<keyword evidence="8" id="KW-1185">Reference proteome</keyword>
<dbReference type="SUPFAM" id="SSF52283">
    <property type="entry name" value="Formate/glycerate dehydrogenase catalytic domain-like"/>
    <property type="match status" value="1"/>
</dbReference>
<dbReference type="GO" id="GO:0047545">
    <property type="term" value="F:(S)-2-hydroxyglutarate dehydrogenase activity"/>
    <property type="evidence" value="ECO:0007669"/>
    <property type="project" value="UniProtKB-ARBA"/>
</dbReference>
<dbReference type="FunFam" id="3.40.50.720:FF:000041">
    <property type="entry name" value="D-3-phosphoglycerate dehydrogenase"/>
    <property type="match status" value="1"/>
</dbReference>